<dbReference type="Gene3D" id="3.30.450.20">
    <property type="entry name" value="PAS domain"/>
    <property type="match status" value="1"/>
</dbReference>
<comment type="caution">
    <text evidence="9">The sequence shown here is derived from an EMBL/GenBank/DDBJ whole genome shotgun (WGS) entry which is preliminary data.</text>
</comment>
<evidence type="ECO:0000256" key="3">
    <source>
        <dbReference type="ARBA" id="ARBA00022553"/>
    </source>
</evidence>
<dbReference type="InterPro" id="IPR000700">
    <property type="entry name" value="PAS-assoc_C"/>
</dbReference>
<dbReference type="OrthoDB" id="6231665at2"/>
<feature type="transmembrane region" description="Helical" evidence="6">
    <location>
        <begin position="261"/>
        <end position="286"/>
    </location>
</feature>
<dbReference type="STRING" id="1826909.A5893_02905"/>
<feature type="transmembrane region" description="Helical" evidence="6">
    <location>
        <begin position="55"/>
        <end position="75"/>
    </location>
</feature>
<protein>
    <recommendedName>
        <fullName evidence="2">histidine kinase</fullName>
        <ecNumber evidence="2">2.7.13.3</ecNumber>
    </recommendedName>
</protein>
<dbReference type="RefSeq" id="WP_068821112.1">
    <property type="nucleotide sequence ID" value="NZ_LWHJ01000011.1"/>
</dbReference>
<dbReference type="SMART" id="SM00091">
    <property type="entry name" value="PAS"/>
    <property type="match status" value="1"/>
</dbReference>
<gene>
    <name evidence="9" type="ORF">A5893_02905</name>
</gene>
<feature type="domain" description="PAC" evidence="8">
    <location>
        <begin position="404"/>
        <end position="456"/>
    </location>
</feature>
<evidence type="ECO:0000313" key="10">
    <source>
        <dbReference type="Proteomes" id="UP000078459"/>
    </source>
</evidence>
<feature type="transmembrane region" description="Helical" evidence="6">
    <location>
        <begin position="237"/>
        <end position="255"/>
    </location>
</feature>
<dbReference type="Proteomes" id="UP000078459">
    <property type="component" value="Unassembled WGS sequence"/>
</dbReference>
<evidence type="ECO:0000256" key="4">
    <source>
        <dbReference type="ARBA" id="ARBA00022679"/>
    </source>
</evidence>
<evidence type="ECO:0000256" key="2">
    <source>
        <dbReference type="ARBA" id="ARBA00012438"/>
    </source>
</evidence>
<evidence type="ECO:0000313" key="9">
    <source>
        <dbReference type="EMBL" id="OAQ42080.1"/>
    </source>
</evidence>
<reference evidence="9 10" key="2">
    <citation type="submission" date="2016-06" db="EMBL/GenBank/DDBJ databases">
        <title>Pedobacter psychrophilus sp. nov., isolated from Antarctic fragmentary rock.</title>
        <authorList>
            <person name="Svec P."/>
        </authorList>
    </citation>
    <scope>NUCLEOTIDE SEQUENCE [LARGE SCALE GENOMIC DNA]</scope>
    <source>
        <strain evidence="9 10">CCM 8644</strain>
    </source>
</reference>
<dbReference type="NCBIfam" id="TIGR00229">
    <property type="entry name" value="sensory_box"/>
    <property type="match status" value="1"/>
</dbReference>
<evidence type="ECO:0000256" key="5">
    <source>
        <dbReference type="ARBA" id="ARBA00022777"/>
    </source>
</evidence>
<dbReference type="PANTHER" id="PTHR43304">
    <property type="entry name" value="PHYTOCHROME-LIKE PROTEIN CPH1"/>
    <property type="match status" value="1"/>
</dbReference>
<keyword evidence="5" id="KW-0418">Kinase</keyword>
<dbReference type="InterPro" id="IPR001610">
    <property type="entry name" value="PAC"/>
</dbReference>
<dbReference type="Pfam" id="PF13426">
    <property type="entry name" value="PAS_9"/>
    <property type="match status" value="1"/>
</dbReference>
<evidence type="ECO:0000259" key="8">
    <source>
        <dbReference type="PROSITE" id="PS50113"/>
    </source>
</evidence>
<dbReference type="PROSITE" id="PS50112">
    <property type="entry name" value="PAS"/>
    <property type="match status" value="1"/>
</dbReference>
<feature type="domain" description="PAS" evidence="7">
    <location>
        <begin position="331"/>
        <end position="374"/>
    </location>
</feature>
<accession>A0A179DMW7</accession>
<dbReference type="SUPFAM" id="SSF55785">
    <property type="entry name" value="PYP-like sensor domain (PAS domain)"/>
    <property type="match status" value="1"/>
</dbReference>
<dbReference type="InterPro" id="IPR000014">
    <property type="entry name" value="PAS"/>
</dbReference>
<dbReference type="InterPro" id="IPR035965">
    <property type="entry name" value="PAS-like_dom_sf"/>
</dbReference>
<keyword evidence="6" id="KW-1133">Transmembrane helix</keyword>
<keyword evidence="3" id="KW-0597">Phosphoprotein</keyword>
<keyword evidence="6" id="KW-0472">Membrane</keyword>
<name>A0A179DMW7_9SPHI</name>
<dbReference type="GO" id="GO:0004673">
    <property type="term" value="F:protein histidine kinase activity"/>
    <property type="evidence" value="ECO:0007669"/>
    <property type="project" value="UniProtKB-EC"/>
</dbReference>
<dbReference type="EMBL" id="LWHJ01000011">
    <property type="protein sequence ID" value="OAQ42080.1"/>
    <property type="molecule type" value="Genomic_DNA"/>
</dbReference>
<keyword evidence="10" id="KW-1185">Reference proteome</keyword>
<evidence type="ECO:0000259" key="7">
    <source>
        <dbReference type="PROSITE" id="PS50112"/>
    </source>
</evidence>
<feature type="transmembrane region" description="Helical" evidence="6">
    <location>
        <begin position="202"/>
        <end position="225"/>
    </location>
</feature>
<feature type="transmembrane region" description="Helical" evidence="6">
    <location>
        <begin position="87"/>
        <end position="106"/>
    </location>
</feature>
<feature type="transmembrane region" description="Helical" evidence="6">
    <location>
        <begin position="164"/>
        <end position="182"/>
    </location>
</feature>
<organism evidence="9 10">
    <name type="scientific">Pedobacter psychrophilus</name>
    <dbReference type="NCBI Taxonomy" id="1826909"/>
    <lineage>
        <taxon>Bacteria</taxon>
        <taxon>Pseudomonadati</taxon>
        <taxon>Bacteroidota</taxon>
        <taxon>Sphingobacteriia</taxon>
        <taxon>Sphingobacteriales</taxon>
        <taxon>Sphingobacteriaceae</taxon>
        <taxon>Pedobacter</taxon>
    </lineage>
</organism>
<feature type="transmembrane region" description="Helical" evidence="6">
    <location>
        <begin position="21"/>
        <end position="43"/>
    </location>
</feature>
<comment type="catalytic activity">
    <reaction evidence="1">
        <text>ATP + protein L-histidine = ADP + protein N-phospho-L-histidine.</text>
        <dbReference type="EC" id="2.7.13.3"/>
    </reaction>
</comment>
<dbReference type="AlphaFoldDB" id="A0A179DMW7"/>
<evidence type="ECO:0000256" key="6">
    <source>
        <dbReference type="SAM" id="Phobius"/>
    </source>
</evidence>
<proteinExistence type="predicted"/>
<feature type="transmembrane region" description="Helical" evidence="6">
    <location>
        <begin position="133"/>
        <end position="152"/>
    </location>
</feature>
<dbReference type="PANTHER" id="PTHR43304:SF1">
    <property type="entry name" value="PAC DOMAIN-CONTAINING PROTEIN"/>
    <property type="match status" value="1"/>
</dbReference>
<keyword evidence="6" id="KW-0812">Transmembrane</keyword>
<dbReference type="InterPro" id="IPR052162">
    <property type="entry name" value="Sensor_kinase/Photoreceptor"/>
</dbReference>
<sequence>MNSSANPVTYSSTTLTVKLKSISIIGSISILIGTYVLICWVLKTPVLHTEVLNFVSMKFNTAILFILLGFSLLLTQFQIKNGRLISVFLYSFIFLISLTSLTQTIFQFNAGIDQLFVYDNITPNEHLSYPGRMSPVTSICFLLFCLSFAGFTFKSNFIHIISQFLLNVITATSSITLIGYLFGLSSLYNTNYIGSLATNSAFLFLFTSLAASWIKPTIGINKLFFGKKVGNIMATRLLNNVVYIILFFGILYRIGKYLEFYSFYGGVSMLIICFISAGFVMVWQMAKWMNSLDKGRRDAEKEVIFMNEKLELKVKQRSEKLSSLLAKYRETEAKFKGAFEHSAIGIALVTLKGKWFQVNRSLCDMMGYKEHELLTMSFENIYGDNRMTYSELEVNPLKIPSKTGIIERRYKCKDNSIVWISVNTAAVTNKKGSAIYFVSQFEDITKRKKAEMSLKKAYKEIENHVKLIQSVAWKQSHLMRRPLANLIGLTDILKEDHSGSEVLQHIEKELKQLDKIIIEMAEDSLGKGIKKIVAKKRFFKKELTGL</sequence>
<dbReference type="CDD" id="cd00130">
    <property type="entry name" value="PAS"/>
    <property type="match status" value="1"/>
</dbReference>
<reference evidence="9 10" key="1">
    <citation type="submission" date="2016-04" db="EMBL/GenBank/DDBJ databases">
        <authorList>
            <person name="Evans L.H."/>
            <person name="Alamgir A."/>
            <person name="Owens N."/>
            <person name="Weber N.D."/>
            <person name="Virtaneva K."/>
            <person name="Barbian K."/>
            <person name="Babar A."/>
            <person name="Rosenke K."/>
        </authorList>
    </citation>
    <scope>NUCLEOTIDE SEQUENCE [LARGE SCALE GENOMIC DNA]</scope>
    <source>
        <strain evidence="9 10">CCM 8644</strain>
    </source>
</reference>
<keyword evidence="4" id="KW-0808">Transferase</keyword>
<dbReference type="SMART" id="SM00086">
    <property type="entry name" value="PAC"/>
    <property type="match status" value="1"/>
</dbReference>
<evidence type="ECO:0000256" key="1">
    <source>
        <dbReference type="ARBA" id="ARBA00000085"/>
    </source>
</evidence>
<dbReference type="EC" id="2.7.13.3" evidence="2"/>
<dbReference type="PROSITE" id="PS50113">
    <property type="entry name" value="PAC"/>
    <property type="match status" value="1"/>
</dbReference>